<name>A0A8J2J8E0_9HEXA</name>
<gene>
    <name evidence="1" type="ORF">AFUS01_LOCUS3672</name>
</gene>
<dbReference type="AlphaFoldDB" id="A0A8J2J8E0"/>
<proteinExistence type="predicted"/>
<evidence type="ECO:0000313" key="1">
    <source>
        <dbReference type="EMBL" id="CAG7692591.1"/>
    </source>
</evidence>
<protein>
    <submittedName>
        <fullName evidence="1">Uncharacterized protein</fullName>
    </submittedName>
</protein>
<organism evidence="1 2">
    <name type="scientific">Allacma fusca</name>
    <dbReference type="NCBI Taxonomy" id="39272"/>
    <lineage>
        <taxon>Eukaryota</taxon>
        <taxon>Metazoa</taxon>
        <taxon>Ecdysozoa</taxon>
        <taxon>Arthropoda</taxon>
        <taxon>Hexapoda</taxon>
        <taxon>Collembola</taxon>
        <taxon>Symphypleona</taxon>
        <taxon>Sminthuridae</taxon>
        <taxon>Allacma</taxon>
    </lineage>
</organism>
<dbReference type="InterPro" id="IPR016208">
    <property type="entry name" value="Ald_Oxase/xanthine_DH-like"/>
</dbReference>
<evidence type="ECO:0000313" key="2">
    <source>
        <dbReference type="Proteomes" id="UP000708208"/>
    </source>
</evidence>
<dbReference type="Proteomes" id="UP000708208">
    <property type="component" value="Unassembled WGS sequence"/>
</dbReference>
<dbReference type="PANTHER" id="PTHR45444">
    <property type="entry name" value="XANTHINE DEHYDROGENASE"/>
    <property type="match status" value="1"/>
</dbReference>
<dbReference type="GO" id="GO:0005506">
    <property type="term" value="F:iron ion binding"/>
    <property type="evidence" value="ECO:0007669"/>
    <property type="project" value="InterPro"/>
</dbReference>
<reference evidence="1" key="1">
    <citation type="submission" date="2021-06" db="EMBL/GenBank/DDBJ databases">
        <authorList>
            <person name="Hodson N. C."/>
            <person name="Mongue J. A."/>
            <person name="Jaron S. K."/>
        </authorList>
    </citation>
    <scope>NUCLEOTIDE SEQUENCE</scope>
</reference>
<dbReference type="EMBL" id="CAJVCH010022200">
    <property type="protein sequence ID" value="CAG7692591.1"/>
    <property type="molecule type" value="Genomic_DNA"/>
</dbReference>
<sequence>MESYMKLVTEKIKGFTKKLTKLGAKRRNWRKRSSCAGKECLIPVFSCDGWRISTVESLGNRKTGYSKIQLQLVNFGGTHYKCGYSTPGMITSMNSISIISLMEEKAMVKTKHIENLLDGNAD</sequence>
<keyword evidence="2" id="KW-1185">Reference proteome</keyword>
<dbReference type="PANTHER" id="PTHR45444:SF3">
    <property type="entry name" value="XANTHINE DEHYDROGENASE"/>
    <property type="match status" value="1"/>
</dbReference>
<comment type="caution">
    <text evidence="1">The sequence shown here is derived from an EMBL/GenBank/DDBJ whole genome shotgun (WGS) entry which is preliminary data.</text>
</comment>
<accession>A0A8J2J8E0</accession>
<dbReference type="OrthoDB" id="8300278at2759"/>
<dbReference type="GO" id="GO:0016491">
    <property type="term" value="F:oxidoreductase activity"/>
    <property type="evidence" value="ECO:0007669"/>
    <property type="project" value="InterPro"/>
</dbReference>